<protein>
    <recommendedName>
        <fullName evidence="2">Urease accessory protein UreH-like transmembrane domain-containing protein</fullName>
    </recommendedName>
</protein>
<reference evidence="3 4" key="1">
    <citation type="journal article" date="2010" name="Stand. Genomic Sci.">
        <title>Complete genome sequence of Thermaerobacter marianensis type strain (7p75a).</title>
        <authorList>
            <person name="Han C."/>
            <person name="Gu W."/>
            <person name="Zhang X."/>
            <person name="Lapidus A."/>
            <person name="Nolan M."/>
            <person name="Copeland A."/>
            <person name="Lucas S."/>
            <person name="Del Rio T.G."/>
            <person name="Tice H."/>
            <person name="Cheng J.F."/>
            <person name="Tapia R."/>
            <person name="Goodwin L."/>
            <person name="Pitluck S."/>
            <person name="Pagani I."/>
            <person name="Ivanova N."/>
            <person name="Mavromatis K."/>
            <person name="Mikhailova N."/>
            <person name="Pati A."/>
            <person name="Chen A."/>
            <person name="Palaniappan K."/>
            <person name="Land M."/>
            <person name="Hauser L."/>
            <person name="Chang Y.J."/>
            <person name="Jeffries C.D."/>
            <person name="Schneider S."/>
            <person name="Rohde M."/>
            <person name="Goker M."/>
            <person name="Pukall R."/>
            <person name="Woyke T."/>
            <person name="Bristow J."/>
            <person name="Eisen J.A."/>
            <person name="Markowitz V."/>
            <person name="Hugenholtz P."/>
            <person name="Kyrpides N.C."/>
            <person name="Klenk H.P."/>
            <person name="Detter J.C."/>
        </authorList>
    </citation>
    <scope>NUCLEOTIDE SEQUENCE [LARGE SCALE GENOMIC DNA]</scope>
    <source>
        <strain evidence="4">ATCC 700841 / DSM 12885 / JCM 10246 / 7p75a</strain>
    </source>
</reference>
<accession>E6SGW6</accession>
<keyword evidence="4" id="KW-1185">Reference proteome</keyword>
<keyword evidence="1" id="KW-0812">Transmembrane</keyword>
<proteinExistence type="predicted"/>
<dbReference type="Pfam" id="PF13386">
    <property type="entry name" value="DsbD_2"/>
    <property type="match status" value="1"/>
</dbReference>
<dbReference type="InterPro" id="IPR039447">
    <property type="entry name" value="UreH-like_TM_dom"/>
</dbReference>
<dbReference type="eggNOG" id="COG0785">
    <property type="taxonomic scope" value="Bacteria"/>
</dbReference>
<feature type="transmembrane region" description="Helical" evidence="1">
    <location>
        <begin position="39"/>
        <end position="61"/>
    </location>
</feature>
<evidence type="ECO:0000313" key="3">
    <source>
        <dbReference type="EMBL" id="ADU51700.1"/>
    </source>
</evidence>
<feature type="transmembrane region" description="Helical" evidence="1">
    <location>
        <begin position="121"/>
        <end position="148"/>
    </location>
</feature>
<reference evidence="4" key="2">
    <citation type="journal article" date="2010" name="Stand. Genomic Sci.">
        <title>Complete genome sequence of Thermaerobacter marianensis type strain (7p75aT).</title>
        <authorList>
            <person name="Han C."/>
            <person name="Gu W."/>
            <person name="Zhang X."/>
            <person name="Lapidus A."/>
            <person name="Nolan M."/>
            <person name="Copeland A."/>
            <person name="Lucas S."/>
            <person name="Glavina Del Rio T."/>
            <person name="Tice H."/>
            <person name="Cheng J."/>
            <person name="Tapia R."/>
            <person name="Goodwin L."/>
            <person name="Pitluck S."/>
            <person name="Pagani I."/>
            <person name="Ivanova N."/>
            <person name="Mavromatis K."/>
            <person name="Mikhailova N."/>
            <person name="Pati A."/>
            <person name="Chen A."/>
            <person name="Palaniappan K."/>
            <person name="Land M."/>
            <person name="Hauser L."/>
            <person name="Chang Y."/>
            <person name="Jeffries C."/>
            <person name="Schneider S."/>
            <person name="Rohde M."/>
            <person name="Goker M."/>
            <person name="Pukall R."/>
            <person name="Woyke T."/>
            <person name="Bristow J."/>
            <person name="Eisen J."/>
            <person name="Markowitz V."/>
            <person name="Hugenholtz P."/>
            <person name="Kyrpides N."/>
            <person name="Klenk H."/>
            <person name="Detter J."/>
        </authorList>
    </citation>
    <scope>NUCLEOTIDE SEQUENCE [LARGE SCALE GENOMIC DNA]</scope>
    <source>
        <strain evidence="4">ATCC 700841 / DSM 12885 / JCM 10246 / 7p75a</strain>
    </source>
</reference>
<feature type="transmembrane region" description="Helical" evidence="1">
    <location>
        <begin position="67"/>
        <end position="87"/>
    </location>
</feature>
<dbReference type="STRING" id="644966.Tmar_1591"/>
<feature type="transmembrane region" description="Helical" evidence="1">
    <location>
        <begin position="154"/>
        <end position="177"/>
    </location>
</feature>
<dbReference type="EMBL" id="CP002344">
    <property type="protein sequence ID" value="ADU51700.1"/>
    <property type="molecule type" value="Genomic_DNA"/>
</dbReference>
<organism evidence="3 4">
    <name type="scientific">Thermaerobacter marianensis (strain ATCC 700841 / DSM 12885 / JCM 10246 / 7p75a)</name>
    <dbReference type="NCBI Taxonomy" id="644966"/>
    <lineage>
        <taxon>Bacteria</taxon>
        <taxon>Bacillati</taxon>
        <taxon>Bacillota</taxon>
        <taxon>Clostridia</taxon>
        <taxon>Eubacteriales</taxon>
        <taxon>Clostridiales Family XVII. Incertae Sedis</taxon>
        <taxon>Thermaerobacter</taxon>
    </lineage>
</organism>
<evidence type="ECO:0000256" key="1">
    <source>
        <dbReference type="SAM" id="Phobius"/>
    </source>
</evidence>
<feature type="transmembrane region" description="Helical" evidence="1">
    <location>
        <begin position="198"/>
        <end position="217"/>
    </location>
</feature>
<evidence type="ECO:0000259" key="2">
    <source>
        <dbReference type="Pfam" id="PF13386"/>
    </source>
</evidence>
<keyword evidence="1" id="KW-0472">Membrane</keyword>
<dbReference type="HOGENOM" id="CLU_087516_0_0_9"/>
<dbReference type="Proteomes" id="UP000008915">
    <property type="component" value="Chromosome"/>
</dbReference>
<keyword evidence="1" id="KW-1133">Transmembrane helix</keyword>
<evidence type="ECO:0000313" key="4">
    <source>
        <dbReference type="Proteomes" id="UP000008915"/>
    </source>
</evidence>
<sequence length="218" mass="23459">MVDALRSANVSAIAFVSGRATRGTGTVWREAAAYLAGKVVVYTIVGAAAILLGFTFPTWALVLLRKLTGPLMIVVGLYTLGLLRFRFVVGEGITDRLAERLLAGRRGVPRGDQTLGSTGSFLLGAIYGLTFCPTMVLLFFGILVPLGLRSTAGVLLPGFFALGTAVPLLAFVTFLTLGWGATRDWLRGTRRVDRYVRPVVGTVFLILGANDTILYWFL</sequence>
<name>E6SGW6_THEM7</name>
<feature type="domain" description="Urease accessory protein UreH-like transmembrane" evidence="2">
    <location>
        <begin position="23"/>
        <end position="208"/>
    </location>
</feature>
<gene>
    <name evidence="3" type="ordered locus">Tmar_1591</name>
</gene>
<dbReference type="KEGG" id="tmr:Tmar_1591"/>
<dbReference type="AlphaFoldDB" id="E6SGW6"/>
<dbReference type="RefSeq" id="WP_013496001.1">
    <property type="nucleotide sequence ID" value="NC_014831.1"/>
</dbReference>